<keyword evidence="2" id="KW-1185">Reference proteome</keyword>
<accession>A0A409XEK3</accession>
<evidence type="ECO:0000313" key="2">
    <source>
        <dbReference type="Proteomes" id="UP000283269"/>
    </source>
</evidence>
<proteinExistence type="predicted"/>
<protein>
    <submittedName>
        <fullName evidence="1">Uncharacterized protein</fullName>
    </submittedName>
</protein>
<comment type="caution">
    <text evidence="1">The sequence shown here is derived from an EMBL/GenBank/DDBJ whole genome shotgun (WGS) entry which is preliminary data.</text>
</comment>
<gene>
    <name evidence="1" type="ORF">CVT25_001167</name>
</gene>
<organism evidence="1 2">
    <name type="scientific">Psilocybe cyanescens</name>
    <dbReference type="NCBI Taxonomy" id="93625"/>
    <lineage>
        <taxon>Eukaryota</taxon>
        <taxon>Fungi</taxon>
        <taxon>Dikarya</taxon>
        <taxon>Basidiomycota</taxon>
        <taxon>Agaricomycotina</taxon>
        <taxon>Agaricomycetes</taxon>
        <taxon>Agaricomycetidae</taxon>
        <taxon>Agaricales</taxon>
        <taxon>Agaricineae</taxon>
        <taxon>Strophariaceae</taxon>
        <taxon>Psilocybe</taxon>
    </lineage>
</organism>
<feature type="non-terminal residue" evidence="1">
    <location>
        <position position="157"/>
    </location>
</feature>
<sequence length="157" mass="16879">MSAPIDSPIPSSQIDYNLSLASNSMDDNFSVDALFGDDAPDPIPSKPSIISSLHFTKNSTPLNSHLPSFAHHISTPSVAIASNTAPTNANPVVNINAQPTSAAEHLNYPSLPTIAHPGVRRIAFNKFSIFDPTYGFTKLDAQQVYFTSTQELHVEST</sequence>
<name>A0A409XEK3_PSICY</name>
<dbReference type="AlphaFoldDB" id="A0A409XEK3"/>
<dbReference type="EMBL" id="NHYD01001922">
    <property type="protein sequence ID" value="PPQ89196.1"/>
    <property type="molecule type" value="Genomic_DNA"/>
</dbReference>
<reference evidence="1 2" key="1">
    <citation type="journal article" date="2018" name="Evol. Lett.">
        <title>Horizontal gene cluster transfer increased hallucinogenic mushroom diversity.</title>
        <authorList>
            <person name="Reynolds H.T."/>
            <person name="Vijayakumar V."/>
            <person name="Gluck-Thaler E."/>
            <person name="Korotkin H.B."/>
            <person name="Matheny P.B."/>
            <person name="Slot J.C."/>
        </authorList>
    </citation>
    <scope>NUCLEOTIDE SEQUENCE [LARGE SCALE GENOMIC DNA]</scope>
    <source>
        <strain evidence="1 2">2631</strain>
    </source>
</reference>
<dbReference type="InParanoid" id="A0A409XEK3"/>
<evidence type="ECO:0000313" key="1">
    <source>
        <dbReference type="EMBL" id="PPQ89196.1"/>
    </source>
</evidence>
<dbReference type="Proteomes" id="UP000283269">
    <property type="component" value="Unassembled WGS sequence"/>
</dbReference>